<evidence type="ECO:0000256" key="3">
    <source>
        <dbReference type="ARBA" id="ARBA00022840"/>
    </source>
</evidence>
<accession>A0AAP8MH49</accession>
<evidence type="ECO:0000256" key="4">
    <source>
        <dbReference type="ARBA" id="ARBA00022967"/>
    </source>
</evidence>
<dbReference type="KEGG" id="hja:BST95_14015"/>
<comment type="caution">
    <text evidence="7">The sequence shown here is derived from an EMBL/GenBank/DDBJ whole genome shotgun (WGS) entry which is preliminary data.</text>
</comment>
<dbReference type="InterPro" id="IPR003593">
    <property type="entry name" value="AAA+_ATPase"/>
</dbReference>
<dbReference type="InterPro" id="IPR017871">
    <property type="entry name" value="ABC_transporter-like_CS"/>
</dbReference>
<name>A0AAP8MH49_9GAMM</name>
<dbReference type="RefSeq" id="WP_084200213.1">
    <property type="nucleotide sequence ID" value="NZ_BMYL01000001.1"/>
</dbReference>
<evidence type="ECO:0000256" key="2">
    <source>
        <dbReference type="ARBA" id="ARBA00022741"/>
    </source>
</evidence>
<keyword evidence="4" id="KW-1278">Translocase</keyword>
<dbReference type="AlphaFoldDB" id="A0AAP8MH49"/>
<proteinExistence type="predicted"/>
<dbReference type="EMBL" id="PKUR01000001">
    <property type="protein sequence ID" value="PLW87775.1"/>
    <property type="molecule type" value="Genomic_DNA"/>
</dbReference>
<dbReference type="PROSITE" id="PS00211">
    <property type="entry name" value="ABC_TRANSPORTER_1"/>
    <property type="match status" value="1"/>
</dbReference>
<dbReference type="CDD" id="cd03214">
    <property type="entry name" value="ABC_Iron-Siderophores_B12_Hemin"/>
    <property type="match status" value="1"/>
</dbReference>
<dbReference type="PROSITE" id="PS50893">
    <property type="entry name" value="ABC_TRANSPORTER_2"/>
    <property type="match status" value="1"/>
</dbReference>
<dbReference type="Gene3D" id="3.40.50.300">
    <property type="entry name" value="P-loop containing nucleotide triphosphate hydrolases"/>
    <property type="match status" value="1"/>
</dbReference>
<evidence type="ECO:0000313" key="8">
    <source>
        <dbReference type="Proteomes" id="UP000235162"/>
    </source>
</evidence>
<evidence type="ECO:0000313" key="7">
    <source>
        <dbReference type="EMBL" id="PLW87775.1"/>
    </source>
</evidence>
<keyword evidence="3 7" id="KW-0067">ATP-binding</keyword>
<gene>
    <name evidence="7" type="ORF">C0029_04170</name>
</gene>
<protein>
    <submittedName>
        <fullName evidence="7">Heme ABC transporter ATP-binding protein</fullName>
    </submittedName>
</protein>
<dbReference type="GO" id="GO:0005524">
    <property type="term" value="F:ATP binding"/>
    <property type="evidence" value="ECO:0007669"/>
    <property type="project" value="UniProtKB-KW"/>
</dbReference>
<reference evidence="7 8" key="1">
    <citation type="submission" date="2018-01" db="EMBL/GenBank/DDBJ databases">
        <title>The draft genome sequence of Halioglobus japonicus S1-36.</title>
        <authorList>
            <person name="Du Z.-J."/>
            <person name="Shi M.-J."/>
        </authorList>
    </citation>
    <scope>NUCLEOTIDE SEQUENCE [LARGE SCALE GENOMIC DNA]</scope>
    <source>
        <strain evidence="7 8">S1-36</strain>
    </source>
</reference>
<evidence type="ECO:0000256" key="1">
    <source>
        <dbReference type="ARBA" id="ARBA00022448"/>
    </source>
</evidence>
<dbReference type="GO" id="GO:0016887">
    <property type="term" value="F:ATP hydrolysis activity"/>
    <property type="evidence" value="ECO:0007669"/>
    <property type="project" value="InterPro"/>
</dbReference>
<evidence type="ECO:0000256" key="5">
    <source>
        <dbReference type="ARBA" id="ARBA00037066"/>
    </source>
</evidence>
<sequence length="260" mass="27891">MSLLNLQATRVSPYGAIALLENITVAIEAGDVLGLIGPNGAGKSTLLHTLAGGHPIQEGSLQLGNQPLAAMHNEQRARALAFLSQNPALNFPFSVEEVILLGRIPHASGSEADLDILDEVLAFTDTQSLRDRLYTELSGGERQRVQLARCVAQVWRAQDSAHRVLLMDEPSAALDLAHTHMVGDTVERLSEGGCGLVIASHDFNLLAGLCDRIMVLNHGNLHSTGTPAEVLTTQMFREVFSANVLVEAHPVHRGPLVIKS</sequence>
<dbReference type="Proteomes" id="UP000235162">
    <property type="component" value="Unassembled WGS sequence"/>
</dbReference>
<dbReference type="InterPro" id="IPR003439">
    <property type="entry name" value="ABC_transporter-like_ATP-bd"/>
</dbReference>
<keyword evidence="8" id="KW-1185">Reference proteome</keyword>
<feature type="domain" description="ABC transporter" evidence="6">
    <location>
        <begin position="1"/>
        <end position="243"/>
    </location>
</feature>
<dbReference type="InterPro" id="IPR027417">
    <property type="entry name" value="P-loop_NTPase"/>
</dbReference>
<dbReference type="SMART" id="SM00382">
    <property type="entry name" value="AAA"/>
    <property type="match status" value="1"/>
</dbReference>
<dbReference type="PANTHER" id="PTHR42794:SF1">
    <property type="entry name" value="HEMIN IMPORT ATP-BINDING PROTEIN HMUV"/>
    <property type="match status" value="1"/>
</dbReference>
<dbReference type="SUPFAM" id="SSF52540">
    <property type="entry name" value="P-loop containing nucleoside triphosphate hydrolases"/>
    <property type="match status" value="1"/>
</dbReference>
<organism evidence="7 8">
    <name type="scientific">Halioglobus japonicus</name>
    <dbReference type="NCBI Taxonomy" id="930805"/>
    <lineage>
        <taxon>Bacteria</taxon>
        <taxon>Pseudomonadati</taxon>
        <taxon>Pseudomonadota</taxon>
        <taxon>Gammaproteobacteria</taxon>
        <taxon>Cellvibrionales</taxon>
        <taxon>Halieaceae</taxon>
        <taxon>Halioglobus</taxon>
    </lineage>
</organism>
<dbReference type="Pfam" id="PF00005">
    <property type="entry name" value="ABC_tran"/>
    <property type="match status" value="1"/>
</dbReference>
<evidence type="ECO:0000259" key="6">
    <source>
        <dbReference type="PROSITE" id="PS50893"/>
    </source>
</evidence>
<dbReference type="PANTHER" id="PTHR42794">
    <property type="entry name" value="HEMIN IMPORT ATP-BINDING PROTEIN HMUV"/>
    <property type="match status" value="1"/>
</dbReference>
<keyword evidence="1" id="KW-0813">Transport</keyword>
<comment type="function">
    <text evidence="5">Part of the ABC transporter complex HmuTUV involved in hemin import. Responsible for energy coupling to the transport system.</text>
</comment>
<keyword evidence="2" id="KW-0547">Nucleotide-binding</keyword>